<dbReference type="InterPro" id="IPR008775">
    <property type="entry name" value="Phytyl_CoA_dOase-like"/>
</dbReference>
<comment type="cofactor">
    <cofactor evidence="1">
        <name>Fe(2+)</name>
        <dbReference type="ChEBI" id="CHEBI:29033"/>
    </cofactor>
</comment>
<dbReference type="Proteomes" id="UP000192678">
    <property type="component" value="Unassembled WGS sequence"/>
</dbReference>
<dbReference type="Pfam" id="PF05721">
    <property type="entry name" value="PhyH"/>
    <property type="match status" value="1"/>
</dbReference>
<gene>
    <name evidence="2" type="ORF">SAMN04488101_108237</name>
</gene>
<keyword evidence="3" id="KW-1185">Reference proteome</keyword>
<dbReference type="GO" id="GO:0005506">
    <property type="term" value="F:iron ion binding"/>
    <property type="evidence" value="ECO:0007669"/>
    <property type="project" value="UniProtKB-ARBA"/>
</dbReference>
<reference evidence="2 3" key="1">
    <citation type="submission" date="2017-04" db="EMBL/GenBank/DDBJ databases">
        <authorList>
            <person name="Afonso C.L."/>
            <person name="Miller P.J."/>
            <person name="Scott M.A."/>
            <person name="Spackman E."/>
            <person name="Goraichik I."/>
            <person name="Dimitrov K.M."/>
            <person name="Suarez D.L."/>
            <person name="Swayne D.E."/>
        </authorList>
    </citation>
    <scope>NUCLEOTIDE SEQUENCE [LARGE SCALE GENOMIC DNA]</scope>
    <source>
        <strain evidence="2 3">DSM 19625</strain>
    </source>
</reference>
<dbReference type="GO" id="GO:0016706">
    <property type="term" value="F:2-oxoglutarate-dependent dioxygenase activity"/>
    <property type="evidence" value="ECO:0007669"/>
    <property type="project" value="UniProtKB-ARBA"/>
</dbReference>
<evidence type="ECO:0000256" key="1">
    <source>
        <dbReference type="ARBA" id="ARBA00001954"/>
    </source>
</evidence>
<evidence type="ECO:0000313" key="3">
    <source>
        <dbReference type="Proteomes" id="UP000192678"/>
    </source>
</evidence>
<dbReference type="EMBL" id="FWYB01000008">
    <property type="protein sequence ID" value="SMD01985.1"/>
    <property type="molecule type" value="Genomic_DNA"/>
</dbReference>
<dbReference type="OrthoDB" id="9814777at2"/>
<dbReference type="AlphaFoldDB" id="A0A1W2DWN2"/>
<sequence>MNNPNQFIVDKKVTPENVKFYHDYGYLIAPELISAEEILALKKDTTKIFCGEYGMVEGMLPVLGNETDEDVLKKYVAIHFPHKISPVIKDFLSQKNIVEVLSKTVSPNIKCMQSMLFVKGPGKAGQAWHQDEFYIPTRDKSLVGVWIAIDNASVENGCLWIVPGSHKPGYIMPRVTSISEEYADVDTIDVSSYSKEEIISVPVKSGGVVFFNGYLLHSSQRNKTTNNFRTALVNHYMSAESMLPWDQDGKLPTTEDLRDIVLVAGEDPYAYKPIVDLNKPYLRPEVLKIKTESK</sequence>
<keyword evidence="2" id="KW-0560">Oxidoreductase</keyword>
<proteinExistence type="predicted"/>
<accession>A0A1W2DWN2</accession>
<evidence type="ECO:0000313" key="2">
    <source>
        <dbReference type="EMBL" id="SMD01985.1"/>
    </source>
</evidence>
<dbReference type="STRING" id="475255.SAMN04488101_108237"/>
<dbReference type="RefSeq" id="WP_084290353.1">
    <property type="nucleotide sequence ID" value="NZ_FWYB01000008.1"/>
</dbReference>
<protein>
    <submittedName>
        <fullName evidence="2">Ectoine hydroxylase-related dioxygenase, phytanoyl-CoA dioxygenase (PhyH) family</fullName>
    </submittedName>
</protein>
<dbReference type="PANTHER" id="PTHR20883">
    <property type="entry name" value="PHYTANOYL-COA DIOXYGENASE DOMAIN CONTAINING 1"/>
    <property type="match status" value="1"/>
</dbReference>
<name>A0A1W2DWN2_9SPHI</name>
<organism evidence="2 3">
    <name type="scientific">Pedobacter nyackensis</name>
    <dbReference type="NCBI Taxonomy" id="475255"/>
    <lineage>
        <taxon>Bacteria</taxon>
        <taxon>Pseudomonadati</taxon>
        <taxon>Bacteroidota</taxon>
        <taxon>Sphingobacteriia</taxon>
        <taxon>Sphingobacteriales</taxon>
        <taxon>Sphingobacteriaceae</taxon>
        <taxon>Pedobacter</taxon>
    </lineage>
</organism>
<dbReference type="Gene3D" id="2.60.120.620">
    <property type="entry name" value="q2cbj1_9rhob like domain"/>
    <property type="match status" value="1"/>
</dbReference>
<keyword evidence="2" id="KW-0223">Dioxygenase</keyword>
<dbReference type="SUPFAM" id="SSF51197">
    <property type="entry name" value="Clavaminate synthase-like"/>
    <property type="match status" value="1"/>
</dbReference>
<dbReference type="PANTHER" id="PTHR20883:SF48">
    <property type="entry name" value="ECTOINE DIOXYGENASE"/>
    <property type="match status" value="1"/>
</dbReference>